<dbReference type="RefSeq" id="WP_188778125.1">
    <property type="nucleotide sequence ID" value="NZ_BMKQ01000001.1"/>
</dbReference>
<feature type="domain" description="CASTOR ACT" evidence="1">
    <location>
        <begin position="69"/>
        <end position="123"/>
    </location>
</feature>
<keyword evidence="4" id="KW-1185">Reference proteome</keyword>
<evidence type="ECO:0000259" key="2">
    <source>
        <dbReference type="Pfam" id="PF21631"/>
    </source>
</evidence>
<dbReference type="Gene3D" id="3.30.2130.10">
    <property type="entry name" value="VC0802-like"/>
    <property type="match status" value="1"/>
</dbReference>
<dbReference type="InterPro" id="IPR051719">
    <property type="entry name" value="CASTOR_mTORC1"/>
</dbReference>
<dbReference type="InterPro" id="IPR027795">
    <property type="entry name" value="CASTOR_ACT_dom"/>
</dbReference>
<dbReference type="Pfam" id="PF13840">
    <property type="entry name" value="ACT_7"/>
    <property type="match status" value="1"/>
</dbReference>
<proteinExistence type="predicted"/>
<name>A0A917BBT9_9ACTN</name>
<gene>
    <name evidence="3" type="ORF">GCM10011519_06210</name>
</gene>
<organism evidence="3 4">
    <name type="scientific">Marmoricola endophyticus</name>
    <dbReference type="NCBI Taxonomy" id="2040280"/>
    <lineage>
        <taxon>Bacteria</taxon>
        <taxon>Bacillati</taxon>
        <taxon>Actinomycetota</taxon>
        <taxon>Actinomycetes</taxon>
        <taxon>Propionibacteriales</taxon>
        <taxon>Nocardioidaceae</taxon>
        <taxon>Marmoricola</taxon>
    </lineage>
</organism>
<evidence type="ECO:0000313" key="3">
    <source>
        <dbReference type="EMBL" id="GGF35508.1"/>
    </source>
</evidence>
<protein>
    <submittedName>
        <fullName evidence="3">Amino acid-binding protein</fullName>
    </submittedName>
</protein>
<dbReference type="Pfam" id="PF21631">
    <property type="entry name" value="A9CJY8-like_N"/>
    <property type="match status" value="1"/>
</dbReference>
<dbReference type="InterPro" id="IPR045865">
    <property type="entry name" value="ACT-like_dom_sf"/>
</dbReference>
<dbReference type="EMBL" id="BMKQ01000001">
    <property type="protein sequence ID" value="GGF35508.1"/>
    <property type="molecule type" value="Genomic_DNA"/>
</dbReference>
<sequence>MSAEESAPTWSLAQYPEQVSVVRLGPGTDVPSWAESSSVFSVTATATETSVVCASRSVPTKARQQGPFTAFCVEGPLDFALTGVLSSLLEPLAEAGISVFTLSTFDTDWLLVPKDRDEDAAEAWRRRGHTVAPAVPA</sequence>
<evidence type="ECO:0000259" key="1">
    <source>
        <dbReference type="Pfam" id="PF13840"/>
    </source>
</evidence>
<dbReference type="PANTHER" id="PTHR31131">
    <property type="entry name" value="CHROMOSOME 1, WHOLE GENOME SHOTGUN SEQUENCE"/>
    <property type="match status" value="1"/>
</dbReference>
<accession>A0A917BBT9</accession>
<reference evidence="3" key="2">
    <citation type="submission" date="2020-09" db="EMBL/GenBank/DDBJ databases">
        <authorList>
            <person name="Sun Q."/>
            <person name="Zhou Y."/>
        </authorList>
    </citation>
    <scope>NUCLEOTIDE SEQUENCE</scope>
    <source>
        <strain evidence="3">CGMCC 1.16067</strain>
    </source>
</reference>
<dbReference type="PIRSF" id="PIRSF008459">
    <property type="entry name" value="UCP008459"/>
    <property type="match status" value="1"/>
</dbReference>
<dbReference type="SUPFAM" id="SSF55021">
    <property type="entry name" value="ACT-like"/>
    <property type="match status" value="2"/>
</dbReference>
<dbReference type="PANTHER" id="PTHR31131:SF6">
    <property type="entry name" value="CASTOR ACT DOMAIN-CONTAINING PROTEIN"/>
    <property type="match status" value="1"/>
</dbReference>
<feature type="domain" description="A9CJY8-like N-terminal" evidence="2">
    <location>
        <begin position="20"/>
        <end position="60"/>
    </location>
</feature>
<evidence type="ECO:0000313" key="4">
    <source>
        <dbReference type="Proteomes" id="UP000649179"/>
    </source>
</evidence>
<reference evidence="3" key="1">
    <citation type="journal article" date="2014" name="Int. J. Syst. Evol. Microbiol.">
        <title>Complete genome sequence of Corynebacterium casei LMG S-19264T (=DSM 44701T), isolated from a smear-ripened cheese.</title>
        <authorList>
            <consortium name="US DOE Joint Genome Institute (JGI-PGF)"/>
            <person name="Walter F."/>
            <person name="Albersmeier A."/>
            <person name="Kalinowski J."/>
            <person name="Ruckert C."/>
        </authorList>
    </citation>
    <scope>NUCLEOTIDE SEQUENCE</scope>
    <source>
        <strain evidence="3">CGMCC 1.16067</strain>
    </source>
</reference>
<comment type="caution">
    <text evidence="3">The sequence shown here is derived from an EMBL/GenBank/DDBJ whole genome shotgun (WGS) entry which is preliminary data.</text>
</comment>
<dbReference type="InterPro" id="IPR049447">
    <property type="entry name" value="A9CJY8-like_N"/>
</dbReference>
<dbReference type="AlphaFoldDB" id="A0A917BBT9"/>
<dbReference type="Proteomes" id="UP000649179">
    <property type="component" value="Unassembled WGS sequence"/>
</dbReference>
<dbReference type="InterPro" id="IPR016540">
    <property type="entry name" value="UCP008459"/>
</dbReference>